<dbReference type="EMBL" id="AGNL01008335">
    <property type="protein sequence ID" value="EJK70592.1"/>
    <property type="molecule type" value="Genomic_DNA"/>
</dbReference>
<name>K0TJ37_THAOC</name>
<dbReference type="AlphaFoldDB" id="K0TJ37"/>
<keyword evidence="3" id="KW-1185">Reference proteome</keyword>
<proteinExistence type="predicted"/>
<reference evidence="2 3" key="1">
    <citation type="journal article" date="2012" name="Genome Biol.">
        <title>Genome and low-iron response of an oceanic diatom adapted to chronic iron limitation.</title>
        <authorList>
            <person name="Lommer M."/>
            <person name="Specht M."/>
            <person name="Roy A.S."/>
            <person name="Kraemer L."/>
            <person name="Andreson R."/>
            <person name="Gutowska M.A."/>
            <person name="Wolf J."/>
            <person name="Bergner S.V."/>
            <person name="Schilhabel M.B."/>
            <person name="Klostermeier U.C."/>
            <person name="Beiko R.G."/>
            <person name="Rosenstiel P."/>
            <person name="Hippler M."/>
            <person name="Laroche J."/>
        </authorList>
    </citation>
    <scope>NUCLEOTIDE SEQUENCE [LARGE SCALE GENOMIC DNA]</scope>
    <source>
        <strain evidence="2 3">CCMP1005</strain>
    </source>
</reference>
<feature type="region of interest" description="Disordered" evidence="1">
    <location>
        <begin position="101"/>
        <end position="167"/>
    </location>
</feature>
<evidence type="ECO:0000313" key="2">
    <source>
        <dbReference type="EMBL" id="EJK70592.1"/>
    </source>
</evidence>
<protein>
    <submittedName>
        <fullName evidence="2">Uncharacterized protein</fullName>
    </submittedName>
</protein>
<organism evidence="2 3">
    <name type="scientific">Thalassiosira oceanica</name>
    <name type="common">Marine diatom</name>
    <dbReference type="NCBI Taxonomy" id="159749"/>
    <lineage>
        <taxon>Eukaryota</taxon>
        <taxon>Sar</taxon>
        <taxon>Stramenopiles</taxon>
        <taxon>Ochrophyta</taxon>
        <taxon>Bacillariophyta</taxon>
        <taxon>Coscinodiscophyceae</taxon>
        <taxon>Thalassiosirophycidae</taxon>
        <taxon>Thalassiosirales</taxon>
        <taxon>Thalassiosiraceae</taxon>
        <taxon>Thalassiosira</taxon>
    </lineage>
</organism>
<evidence type="ECO:0000313" key="3">
    <source>
        <dbReference type="Proteomes" id="UP000266841"/>
    </source>
</evidence>
<gene>
    <name evidence="2" type="ORF">THAOC_08035</name>
</gene>
<evidence type="ECO:0000256" key="1">
    <source>
        <dbReference type="SAM" id="MobiDB-lite"/>
    </source>
</evidence>
<accession>K0TJ37</accession>
<sequence length="167" mass="18221">MEIEGPYRLGKFKWLYREPSARGSRNGPRKGRGMPAKRAFVEKLTAASVRKALRSATRDPRLPSNRVVQTNSRRGLVGMGRKVASWNRLVEIYKSLRIGARAVRAREEMRPTQPGGSRKKKIRGGGGASGAISTPEEPRPKNDGASAGGGREEEDTPYDAAVAGARH</sequence>
<dbReference type="Proteomes" id="UP000266841">
    <property type="component" value="Unassembled WGS sequence"/>
</dbReference>
<comment type="caution">
    <text evidence="2">The sequence shown here is derived from an EMBL/GenBank/DDBJ whole genome shotgun (WGS) entry which is preliminary data.</text>
</comment>